<feature type="compositionally biased region" description="Basic and acidic residues" evidence="1">
    <location>
        <begin position="180"/>
        <end position="198"/>
    </location>
</feature>
<organism evidence="2">
    <name type="scientific">Prosthecochloris aestuarii</name>
    <dbReference type="NCBI Taxonomy" id="1102"/>
    <lineage>
        <taxon>Bacteria</taxon>
        <taxon>Pseudomonadati</taxon>
        <taxon>Chlorobiota</taxon>
        <taxon>Chlorobiia</taxon>
        <taxon>Chlorobiales</taxon>
        <taxon>Chlorobiaceae</taxon>
        <taxon>Prosthecochloris</taxon>
    </lineage>
</organism>
<evidence type="ECO:0000313" key="2">
    <source>
        <dbReference type="EMBL" id="HED30708.1"/>
    </source>
</evidence>
<sequence length="215" mass="23842">MTPLITAFISMCITSRLLVAVPDAEPGHALWHQAEKAYHSGQYSKAAEIYFEIAEKHAGLQQAIARFNHANASHMMGSLRQAADAYRAVLQDDDHTDMPLKTAALFNNGNTLAGLAEGHNDKSLQAEILQEALDNYRQLLIISPGDDKARINYEIIYRRLHASPSEQNRKPAPETSAETPSERMLKSAARKERTELGKARPPLQHLPSGVPTKPW</sequence>
<reference evidence="2" key="1">
    <citation type="journal article" date="2020" name="mSystems">
        <title>Genome- and Community-Level Interaction Insights into Carbon Utilization and Element Cycling Functions of Hydrothermarchaeota in Hydrothermal Sediment.</title>
        <authorList>
            <person name="Zhou Z."/>
            <person name="Liu Y."/>
            <person name="Xu W."/>
            <person name="Pan J."/>
            <person name="Luo Z.H."/>
            <person name="Li M."/>
        </authorList>
    </citation>
    <scope>NUCLEOTIDE SEQUENCE [LARGE SCALE GENOMIC DNA]</scope>
    <source>
        <strain evidence="2">SpSt-1181</strain>
    </source>
</reference>
<dbReference type="Gene3D" id="1.25.40.10">
    <property type="entry name" value="Tetratricopeptide repeat domain"/>
    <property type="match status" value="1"/>
</dbReference>
<dbReference type="SUPFAM" id="SSF48452">
    <property type="entry name" value="TPR-like"/>
    <property type="match status" value="1"/>
</dbReference>
<protein>
    <submittedName>
        <fullName evidence="2">Uncharacterized protein</fullName>
    </submittedName>
</protein>
<dbReference type="Proteomes" id="UP000886335">
    <property type="component" value="Unassembled WGS sequence"/>
</dbReference>
<accession>A0A831SRK3</accession>
<feature type="region of interest" description="Disordered" evidence="1">
    <location>
        <begin position="164"/>
        <end position="215"/>
    </location>
</feature>
<dbReference type="AlphaFoldDB" id="A0A831SRK3"/>
<comment type="caution">
    <text evidence="2">The sequence shown here is derived from an EMBL/GenBank/DDBJ whole genome shotgun (WGS) entry which is preliminary data.</text>
</comment>
<gene>
    <name evidence="2" type="ORF">ENN50_03260</name>
</gene>
<dbReference type="EMBL" id="DSBW01000076">
    <property type="protein sequence ID" value="HED30708.1"/>
    <property type="molecule type" value="Genomic_DNA"/>
</dbReference>
<evidence type="ECO:0000256" key="1">
    <source>
        <dbReference type="SAM" id="MobiDB-lite"/>
    </source>
</evidence>
<dbReference type="InterPro" id="IPR011990">
    <property type="entry name" value="TPR-like_helical_dom_sf"/>
</dbReference>
<name>A0A831SRK3_PROAE</name>
<proteinExistence type="predicted"/>